<reference evidence="11" key="1">
    <citation type="journal article" date="2023" name="Mol. Phylogenet. Evol.">
        <title>Genome-scale phylogeny and comparative genomics of the fungal order Sordariales.</title>
        <authorList>
            <person name="Hensen N."/>
            <person name="Bonometti L."/>
            <person name="Westerberg I."/>
            <person name="Brannstrom I.O."/>
            <person name="Guillou S."/>
            <person name="Cros-Aarteil S."/>
            <person name="Calhoun S."/>
            <person name="Haridas S."/>
            <person name="Kuo A."/>
            <person name="Mondo S."/>
            <person name="Pangilinan J."/>
            <person name="Riley R."/>
            <person name="LaButti K."/>
            <person name="Andreopoulos B."/>
            <person name="Lipzen A."/>
            <person name="Chen C."/>
            <person name="Yan M."/>
            <person name="Daum C."/>
            <person name="Ng V."/>
            <person name="Clum A."/>
            <person name="Steindorff A."/>
            <person name="Ohm R.A."/>
            <person name="Martin F."/>
            <person name="Silar P."/>
            <person name="Natvig D.O."/>
            <person name="Lalanne C."/>
            <person name="Gautier V."/>
            <person name="Ament-Velasquez S.L."/>
            <person name="Kruys A."/>
            <person name="Hutchinson M.I."/>
            <person name="Powell A.J."/>
            <person name="Barry K."/>
            <person name="Miller A.N."/>
            <person name="Grigoriev I.V."/>
            <person name="Debuchy R."/>
            <person name="Gladieux P."/>
            <person name="Hiltunen Thoren M."/>
            <person name="Johannesson H."/>
        </authorList>
    </citation>
    <scope>NUCLEOTIDE SEQUENCE</scope>
    <source>
        <strain evidence="11">CBS 232.78</strain>
    </source>
</reference>
<evidence type="ECO:0000256" key="8">
    <source>
        <dbReference type="ARBA" id="ARBA00035112"/>
    </source>
</evidence>
<dbReference type="Pfam" id="PF11807">
    <property type="entry name" value="UstYa"/>
    <property type="match status" value="1"/>
</dbReference>
<evidence type="ECO:0000256" key="7">
    <source>
        <dbReference type="ARBA" id="ARBA00023180"/>
    </source>
</evidence>
<dbReference type="GO" id="GO:0043386">
    <property type="term" value="P:mycotoxin biosynthetic process"/>
    <property type="evidence" value="ECO:0007669"/>
    <property type="project" value="InterPro"/>
</dbReference>
<evidence type="ECO:0000256" key="6">
    <source>
        <dbReference type="ARBA" id="ARBA00023136"/>
    </source>
</evidence>
<sequence length="291" mass="33375">MTSKPVLKSHARYSPVHPADEDPEDEELLLFRDRRKILFLPKRLAFFYSKSHILALYGVNLLLIILLVCQWVFLRRHDPSLGIYSPANGAVEYIEKMKLRPALFNLTEYMGYPTSDGRTDELWSNLYNFGISKISKAEAKKLVSPTVAIPGTEDYLIQLDVWHELHCLNGLRKLLYPEVYGGLGKVTRPDGTIDRGSAMFHHWDHCVDLIRQTLMCHADISPIPFHVNAPKNTGILPRLQTTHTCRNFERIQQWARDHSAGEWDFNVNPEKAQEIIEASGFDNSNEEGIYS</sequence>
<keyword evidence="12" id="KW-1185">Reference proteome</keyword>
<evidence type="ECO:0000313" key="11">
    <source>
        <dbReference type="EMBL" id="KAK3368288.1"/>
    </source>
</evidence>
<comment type="pathway">
    <text evidence="2">Mycotoxin biosynthesis.</text>
</comment>
<evidence type="ECO:0000256" key="4">
    <source>
        <dbReference type="ARBA" id="ARBA00022989"/>
    </source>
</evidence>
<evidence type="ECO:0000256" key="3">
    <source>
        <dbReference type="ARBA" id="ARBA00022692"/>
    </source>
</evidence>
<keyword evidence="5" id="KW-0843">Virulence</keyword>
<feature type="transmembrane region" description="Helical" evidence="10">
    <location>
        <begin position="53"/>
        <end position="73"/>
    </location>
</feature>
<dbReference type="EMBL" id="JAULSW010000010">
    <property type="protein sequence ID" value="KAK3368288.1"/>
    <property type="molecule type" value="Genomic_DNA"/>
</dbReference>
<protein>
    <submittedName>
        <fullName evidence="11">Uncharacterized protein</fullName>
    </submittedName>
</protein>
<evidence type="ECO:0000256" key="2">
    <source>
        <dbReference type="ARBA" id="ARBA00004685"/>
    </source>
</evidence>
<dbReference type="AlphaFoldDB" id="A0AAE0K1E9"/>
<keyword evidence="7" id="KW-0325">Glycoprotein</keyword>
<evidence type="ECO:0000256" key="1">
    <source>
        <dbReference type="ARBA" id="ARBA00004167"/>
    </source>
</evidence>
<reference evidence="11" key="2">
    <citation type="submission" date="2023-06" db="EMBL/GenBank/DDBJ databases">
        <authorList>
            <consortium name="Lawrence Berkeley National Laboratory"/>
            <person name="Haridas S."/>
            <person name="Hensen N."/>
            <person name="Bonometti L."/>
            <person name="Westerberg I."/>
            <person name="Brannstrom I.O."/>
            <person name="Guillou S."/>
            <person name="Cros-Aarteil S."/>
            <person name="Calhoun S."/>
            <person name="Kuo A."/>
            <person name="Mondo S."/>
            <person name="Pangilinan J."/>
            <person name="Riley R."/>
            <person name="LaButti K."/>
            <person name="Andreopoulos B."/>
            <person name="Lipzen A."/>
            <person name="Chen C."/>
            <person name="Yanf M."/>
            <person name="Daum C."/>
            <person name="Ng V."/>
            <person name="Clum A."/>
            <person name="Steindorff A."/>
            <person name="Ohm R."/>
            <person name="Martin F."/>
            <person name="Silar P."/>
            <person name="Natvig D."/>
            <person name="Lalanne C."/>
            <person name="Gautier V."/>
            <person name="Ament-velasquez S.L."/>
            <person name="Kruys A."/>
            <person name="Hutchinson M.I."/>
            <person name="Powell A.J."/>
            <person name="Barry K."/>
            <person name="Miller A.N."/>
            <person name="Grigoriev I.V."/>
            <person name="Debuchy R."/>
            <person name="Gladieux P."/>
            <person name="Thoren M.H."/>
            <person name="Johannesson H."/>
        </authorList>
    </citation>
    <scope>NUCLEOTIDE SEQUENCE</scope>
    <source>
        <strain evidence="11">CBS 232.78</strain>
    </source>
</reference>
<dbReference type="InterPro" id="IPR021765">
    <property type="entry name" value="UstYa-like"/>
</dbReference>
<organism evidence="11 12">
    <name type="scientific">Podospora didyma</name>
    <dbReference type="NCBI Taxonomy" id="330526"/>
    <lineage>
        <taxon>Eukaryota</taxon>
        <taxon>Fungi</taxon>
        <taxon>Dikarya</taxon>
        <taxon>Ascomycota</taxon>
        <taxon>Pezizomycotina</taxon>
        <taxon>Sordariomycetes</taxon>
        <taxon>Sordariomycetidae</taxon>
        <taxon>Sordariales</taxon>
        <taxon>Podosporaceae</taxon>
        <taxon>Podospora</taxon>
    </lineage>
</organism>
<name>A0AAE0K1E9_9PEZI</name>
<evidence type="ECO:0000256" key="5">
    <source>
        <dbReference type="ARBA" id="ARBA00023026"/>
    </source>
</evidence>
<comment type="similarity">
    <text evidence="8">Belongs to the ustYa family.</text>
</comment>
<keyword evidence="6 10" id="KW-0472">Membrane</keyword>
<evidence type="ECO:0000256" key="10">
    <source>
        <dbReference type="SAM" id="Phobius"/>
    </source>
</evidence>
<comment type="caution">
    <text evidence="11">The sequence shown here is derived from an EMBL/GenBank/DDBJ whole genome shotgun (WGS) entry which is preliminary data.</text>
</comment>
<proteinExistence type="inferred from homology"/>
<accession>A0AAE0K1E9</accession>
<keyword evidence="3 10" id="KW-0812">Transmembrane</keyword>
<evidence type="ECO:0000256" key="9">
    <source>
        <dbReference type="SAM" id="MobiDB-lite"/>
    </source>
</evidence>
<dbReference type="GO" id="GO:0016020">
    <property type="term" value="C:membrane"/>
    <property type="evidence" value="ECO:0007669"/>
    <property type="project" value="UniProtKB-SubCell"/>
</dbReference>
<gene>
    <name evidence="11" type="ORF">B0H63DRAFT_565013</name>
</gene>
<keyword evidence="4 10" id="KW-1133">Transmembrane helix</keyword>
<dbReference type="PANTHER" id="PTHR33365:SF4">
    <property type="entry name" value="CYCLOCHLOROTINE BIOSYNTHESIS PROTEIN O"/>
    <property type="match status" value="1"/>
</dbReference>
<dbReference type="Proteomes" id="UP001285441">
    <property type="component" value="Unassembled WGS sequence"/>
</dbReference>
<comment type="subcellular location">
    <subcellularLocation>
        <location evidence="1">Membrane</location>
        <topology evidence="1">Single-pass membrane protein</topology>
    </subcellularLocation>
</comment>
<dbReference type="PANTHER" id="PTHR33365">
    <property type="entry name" value="YALI0B05434P"/>
    <property type="match status" value="1"/>
</dbReference>
<feature type="region of interest" description="Disordered" evidence="9">
    <location>
        <begin position="1"/>
        <end position="21"/>
    </location>
</feature>
<evidence type="ECO:0000313" key="12">
    <source>
        <dbReference type="Proteomes" id="UP001285441"/>
    </source>
</evidence>